<dbReference type="EMBL" id="VMNW02000074">
    <property type="protein sequence ID" value="KAA9153599.1"/>
    <property type="molecule type" value="Genomic_DNA"/>
</dbReference>
<gene>
    <name evidence="1" type="ORF">FPZ12_034010</name>
</gene>
<dbReference type="AlphaFoldDB" id="A0A5N0UWR8"/>
<sequence length="95" mass="10352">MDGVDGHPRSVADLRRDPAWQVSTTTDGRWLLAELEFRHGGHLWRIGLTPVAAGVAAVMLWRDDAVIEHVRGSEAEACALAAGWRASFAGPRPPR</sequence>
<protein>
    <submittedName>
        <fullName evidence="1">Uncharacterized protein</fullName>
    </submittedName>
</protein>
<comment type="caution">
    <text evidence="1">The sequence shown here is derived from an EMBL/GenBank/DDBJ whole genome shotgun (WGS) entry which is preliminary data.</text>
</comment>
<evidence type="ECO:0000313" key="1">
    <source>
        <dbReference type="EMBL" id="KAA9153599.1"/>
    </source>
</evidence>
<accession>A0A5N0UWR8</accession>
<evidence type="ECO:0000313" key="2">
    <source>
        <dbReference type="Proteomes" id="UP000319769"/>
    </source>
</evidence>
<dbReference type="OrthoDB" id="3631723at2"/>
<dbReference type="Proteomes" id="UP000319769">
    <property type="component" value="Unassembled WGS sequence"/>
</dbReference>
<name>A0A5N0UWR8_9PSEU</name>
<reference evidence="1" key="1">
    <citation type="submission" date="2019-09" db="EMBL/GenBank/DDBJ databases">
        <authorList>
            <person name="Teo W.F.A."/>
            <person name="Duangmal K."/>
        </authorList>
    </citation>
    <scope>NUCLEOTIDE SEQUENCE [LARGE SCALE GENOMIC DNA]</scope>
    <source>
        <strain evidence="1">K81G1</strain>
    </source>
</reference>
<proteinExistence type="predicted"/>
<keyword evidence="2" id="KW-1185">Reference proteome</keyword>
<organism evidence="1 2">
    <name type="scientific">Amycolatopsis acidicola</name>
    <dbReference type="NCBI Taxonomy" id="2596893"/>
    <lineage>
        <taxon>Bacteria</taxon>
        <taxon>Bacillati</taxon>
        <taxon>Actinomycetota</taxon>
        <taxon>Actinomycetes</taxon>
        <taxon>Pseudonocardiales</taxon>
        <taxon>Pseudonocardiaceae</taxon>
        <taxon>Amycolatopsis</taxon>
    </lineage>
</organism>